<dbReference type="AlphaFoldDB" id="A0A1L6ZLK1"/>
<feature type="transmembrane region" description="Helical" evidence="1">
    <location>
        <begin position="6"/>
        <end position="27"/>
    </location>
</feature>
<keyword evidence="1" id="KW-0812">Transmembrane</keyword>
<protein>
    <submittedName>
        <fullName evidence="2">Uncharacterized protein</fullName>
    </submittedName>
</protein>
<organism evidence="2 3">
    <name type="scientific">Bacillus safensis</name>
    <dbReference type="NCBI Taxonomy" id="561879"/>
    <lineage>
        <taxon>Bacteria</taxon>
        <taxon>Bacillati</taxon>
        <taxon>Bacillota</taxon>
        <taxon>Bacilli</taxon>
        <taxon>Bacillales</taxon>
        <taxon>Bacillaceae</taxon>
        <taxon>Bacillus</taxon>
    </lineage>
</organism>
<sequence length="182" mass="20904">MNWLEFWSKIIDSMAWPLAVVALVFLLRNKIGKLLSFKFKDAEAIFHVLEDGVNNLELLDSESENPLKEVGLRRTKASDLTLVMISWKKVQTKLDELSTLAQMKIDGPGYTRHQYRLLIDRGALPPEIYDSLTIAEDMQRKFFNGDIPITTKSVKKYIQLCNRLIEIIENSIQNIKSKGPSH</sequence>
<dbReference type="EMBL" id="CP015607">
    <property type="protein sequence ID" value="APT47387.1"/>
    <property type="molecule type" value="Genomic_DNA"/>
</dbReference>
<proteinExistence type="predicted"/>
<dbReference type="RefSeq" id="WP_075623142.1">
    <property type="nucleotide sequence ID" value="NZ_CP015607.1"/>
</dbReference>
<dbReference type="Proteomes" id="UP000185426">
    <property type="component" value="Chromosome"/>
</dbReference>
<evidence type="ECO:0000313" key="3">
    <source>
        <dbReference type="Proteomes" id="UP000185426"/>
    </source>
</evidence>
<name>A0A1L6ZLK1_BACIA</name>
<keyword evidence="1" id="KW-0472">Membrane</keyword>
<accession>A0A1L6ZLK1</accession>
<gene>
    <name evidence="2" type="ORF">BSA145_16845</name>
</gene>
<keyword evidence="1" id="KW-1133">Transmembrane helix</keyword>
<evidence type="ECO:0000256" key="1">
    <source>
        <dbReference type="SAM" id="Phobius"/>
    </source>
</evidence>
<evidence type="ECO:0000313" key="2">
    <source>
        <dbReference type="EMBL" id="APT47387.1"/>
    </source>
</evidence>
<reference evidence="2 3" key="1">
    <citation type="submission" date="2016-05" db="EMBL/GenBank/DDBJ databases">
        <title>Complete Genome and Methylome Analysis of Psychrotrophic Bacterial Isolates from Antarctic Lake Untersee.</title>
        <authorList>
            <person name="Fomenkov A."/>
            <person name="Akimov V.N."/>
            <person name="Vasilyeva L.V."/>
            <person name="Andersen D."/>
            <person name="Vincze T."/>
            <person name="Roberts R.J."/>
        </authorList>
    </citation>
    <scope>NUCLEOTIDE SEQUENCE [LARGE SCALE GENOMIC DNA]</scope>
    <source>
        <strain evidence="2 3">U14-5</strain>
    </source>
</reference>